<dbReference type="EMBL" id="JANSHE010001068">
    <property type="protein sequence ID" value="KAJ3004848.1"/>
    <property type="molecule type" value="Genomic_DNA"/>
</dbReference>
<reference evidence="1" key="1">
    <citation type="submission" date="2022-08" db="EMBL/GenBank/DDBJ databases">
        <title>Genome Sequence of Pycnoporus sanguineus.</title>
        <authorList>
            <person name="Buettner E."/>
        </authorList>
    </citation>
    <scope>NUCLEOTIDE SEQUENCE</scope>
    <source>
        <strain evidence="1">CG-C14</strain>
    </source>
</reference>
<accession>A0ACC1PZ99</accession>
<organism evidence="1 2">
    <name type="scientific">Trametes sanguinea</name>
    <dbReference type="NCBI Taxonomy" id="158606"/>
    <lineage>
        <taxon>Eukaryota</taxon>
        <taxon>Fungi</taxon>
        <taxon>Dikarya</taxon>
        <taxon>Basidiomycota</taxon>
        <taxon>Agaricomycotina</taxon>
        <taxon>Agaricomycetes</taxon>
        <taxon>Polyporales</taxon>
        <taxon>Polyporaceae</taxon>
        <taxon>Trametes</taxon>
    </lineage>
</organism>
<sequence>MRCAALHATFLVLSAGHPPITSNISVPKAPRDRHLLYSRHHSRDTHERHGTMATSTTAIHAASNSGQGQDGQVAPMENTTITASPAVAAQDETPAADGLESQPDGEVWFEDGNLILIDRRVEFRVYKGPLVANSPVFEDLLSLPQSATNPSGQSPAFKCTCGSTTALLHVEDSPEDLRHLLRAIMPGKTPRWVFRISFLPRFAETGQPSVSGPTRPPSTRYQHAFG</sequence>
<proteinExistence type="predicted"/>
<evidence type="ECO:0000313" key="2">
    <source>
        <dbReference type="Proteomes" id="UP001144978"/>
    </source>
</evidence>
<keyword evidence="2" id="KW-1185">Reference proteome</keyword>
<evidence type="ECO:0000313" key="1">
    <source>
        <dbReference type="EMBL" id="KAJ3004848.1"/>
    </source>
</evidence>
<dbReference type="Proteomes" id="UP001144978">
    <property type="component" value="Unassembled WGS sequence"/>
</dbReference>
<gene>
    <name evidence="1" type="ORF">NUW54_g4616</name>
</gene>
<comment type="caution">
    <text evidence="1">The sequence shown here is derived from an EMBL/GenBank/DDBJ whole genome shotgun (WGS) entry which is preliminary data.</text>
</comment>
<protein>
    <submittedName>
        <fullName evidence="1">Uncharacterized protein</fullName>
    </submittedName>
</protein>
<name>A0ACC1PZ99_9APHY</name>